<dbReference type="EMBL" id="CM046388">
    <property type="protein sequence ID" value="KAI8574581.1"/>
    <property type="molecule type" value="Genomic_DNA"/>
</dbReference>
<gene>
    <name evidence="1" type="ORF">RHMOL_Rhmol01G0365600</name>
</gene>
<keyword evidence="2" id="KW-1185">Reference proteome</keyword>
<protein>
    <submittedName>
        <fullName evidence="1">Uncharacterized protein</fullName>
    </submittedName>
</protein>
<proteinExistence type="predicted"/>
<reference evidence="1" key="1">
    <citation type="submission" date="2022-02" db="EMBL/GenBank/DDBJ databases">
        <title>Plant Genome Project.</title>
        <authorList>
            <person name="Zhang R.-G."/>
        </authorList>
    </citation>
    <scope>NUCLEOTIDE SEQUENCE</scope>
    <source>
        <strain evidence="1">AT1</strain>
    </source>
</reference>
<evidence type="ECO:0000313" key="2">
    <source>
        <dbReference type="Proteomes" id="UP001062846"/>
    </source>
</evidence>
<accession>A0ACC0QAU4</accession>
<dbReference type="Proteomes" id="UP001062846">
    <property type="component" value="Chromosome 1"/>
</dbReference>
<name>A0ACC0QAU4_RHOML</name>
<organism evidence="1 2">
    <name type="scientific">Rhododendron molle</name>
    <name type="common">Chinese azalea</name>
    <name type="synonym">Azalea mollis</name>
    <dbReference type="NCBI Taxonomy" id="49168"/>
    <lineage>
        <taxon>Eukaryota</taxon>
        <taxon>Viridiplantae</taxon>
        <taxon>Streptophyta</taxon>
        <taxon>Embryophyta</taxon>
        <taxon>Tracheophyta</taxon>
        <taxon>Spermatophyta</taxon>
        <taxon>Magnoliopsida</taxon>
        <taxon>eudicotyledons</taxon>
        <taxon>Gunneridae</taxon>
        <taxon>Pentapetalae</taxon>
        <taxon>asterids</taxon>
        <taxon>Ericales</taxon>
        <taxon>Ericaceae</taxon>
        <taxon>Ericoideae</taxon>
        <taxon>Rhodoreae</taxon>
        <taxon>Rhododendron</taxon>
    </lineage>
</organism>
<evidence type="ECO:0000313" key="1">
    <source>
        <dbReference type="EMBL" id="KAI8574581.1"/>
    </source>
</evidence>
<sequence length="66" mass="7524">MNKNHTMDDVVVSMFDEQEHKWEMKAVRTPICFSAKTAKEEVVTGGGDDRWLLSVGREKKPKSARS</sequence>
<comment type="caution">
    <text evidence="1">The sequence shown here is derived from an EMBL/GenBank/DDBJ whole genome shotgun (WGS) entry which is preliminary data.</text>
</comment>